<evidence type="ECO:0000256" key="4">
    <source>
        <dbReference type="ARBA" id="ARBA00022691"/>
    </source>
</evidence>
<evidence type="ECO:0000259" key="6">
    <source>
        <dbReference type="Pfam" id="PF25371"/>
    </source>
</evidence>
<dbReference type="SUPFAM" id="SSF53335">
    <property type="entry name" value="S-adenosyl-L-methionine-dependent methyltransferases"/>
    <property type="match status" value="1"/>
</dbReference>
<evidence type="ECO:0000256" key="1">
    <source>
        <dbReference type="ARBA" id="ARBA00010815"/>
    </source>
</evidence>
<keyword evidence="3" id="KW-0808">Transferase</keyword>
<dbReference type="InterPro" id="IPR029063">
    <property type="entry name" value="SAM-dependent_MTases_sf"/>
</dbReference>
<dbReference type="PANTHER" id="PTHR43667">
    <property type="entry name" value="CYCLOPROPANE-FATTY-ACYL-PHOSPHOLIPID SYNTHASE"/>
    <property type="match status" value="1"/>
</dbReference>
<evidence type="ECO:0000256" key="3">
    <source>
        <dbReference type="ARBA" id="ARBA00022679"/>
    </source>
</evidence>
<protein>
    <submittedName>
        <fullName evidence="7">Cyclopropane-fatty-acyl-phospholipid synthase</fullName>
    </submittedName>
</protein>
<keyword evidence="5" id="KW-0443">Lipid metabolism</keyword>
<evidence type="ECO:0000313" key="7">
    <source>
        <dbReference type="EMBL" id="ABZ73735.1"/>
    </source>
</evidence>
<comment type="similarity">
    <text evidence="1">Belongs to the CFA/CMAS family.</text>
</comment>
<gene>
    <name evidence="7" type="ordered locus">Caul_4615</name>
</gene>
<evidence type="ECO:0000256" key="5">
    <source>
        <dbReference type="ARBA" id="ARBA00023098"/>
    </source>
</evidence>
<proteinExistence type="inferred from homology"/>
<evidence type="ECO:0000256" key="2">
    <source>
        <dbReference type="ARBA" id="ARBA00022603"/>
    </source>
</evidence>
<dbReference type="AlphaFoldDB" id="B0T1X4"/>
<dbReference type="PIRSF" id="PIRSF003085">
    <property type="entry name" value="CMAS"/>
    <property type="match status" value="1"/>
</dbReference>
<dbReference type="STRING" id="366602.Caul_4615"/>
<dbReference type="InterPro" id="IPR057206">
    <property type="entry name" value="DUF7884"/>
</dbReference>
<dbReference type="HOGENOM" id="CLU_026434_6_1_5"/>
<dbReference type="GO" id="GO:0032259">
    <property type="term" value="P:methylation"/>
    <property type="evidence" value="ECO:0007669"/>
    <property type="project" value="UniProtKB-KW"/>
</dbReference>
<name>B0T1X4_CAUSK</name>
<dbReference type="GO" id="GO:0008610">
    <property type="term" value="P:lipid biosynthetic process"/>
    <property type="evidence" value="ECO:0007669"/>
    <property type="project" value="InterPro"/>
</dbReference>
<dbReference type="Pfam" id="PF25371">
    <property type="entry name" value="DUF7884"/>
    <property type="match status" value="1"/>
</dbReference>
<reference evidence="7" key="1">
    <citation type="submission" date="2008-01" db="EMBL/GenBank/DDBJ databases">
        <title>Complete sequence of chromosome of Caulobacter sp. K31.</title>
        <authorList>
            <consortium name="US DOE Joint Genome Institute"/>
            <person name="Copeland A."/>
            <person name="Lucas S."/>
            <person name="Lapidus A."/>
            <person name="Barry K."/>
            <person name="Glavina del Rio T."/>
            <person name="Dalin E."/>
            <person name="Tice H."/>
            <person name="Pitluck S."/>
            <person name="Bruce D."/>
            <person name="Goodwin L."/>
            <person name="Thompson L.S."/>
            <person name="Brettin T."/>
            <person name="Detter J.C."/>
            <person name="Han C."/>
            <person name="Schmutz J."/>
            <person name="Larimer F."/>
            <person name="Land M."/>
            <person name="Hauser L."/>
            <person name="Kyrpides N."/>
            <person name="Kim E."/>
            <person name="Stephens C."/>
            <person name="Richardson P."/>
        </authorList>
    </citation>
    <scope>NUCLEOTIDE SEQUENCE [LARGE SCALE GENOMIC DNA]</scope>
    <source>
        <strain evidence="7">K31</strain>
    </source>
</reference>
<sequence length="398" mass="44058">MIEALLKRMVKVGDLTIHLPNGSTTKAGDGSGPPVAMRVNARGLRRLVANPSLGLGEAYMEGDLKIEQGTLWELLEIVGKSGGRTPKRGTPLTRARKAFKRTVQSVNDRIASRRNVAHHYDVSNELYKRFLDADMQYSCAYFARPDMTLEEAQAAKKAHIGAKLNIAPGMKVLDIGSGWGGMSLTLAADHGAKMTGVTLSTEQLALATERAEKAGLSDQVEFRLTDYRDLDETFDRIVSVGMLEHVGAPNFQTYFDTVKRLLADDGSAVIHSIGRMSGPGATNAFTQKYIFPGGYIPGLSEIVKAVEAAGLWITDIEILRLHYAETCKHWRLRFLADPDIPAMFDERFRRMWEFYLCGAELGFRYGGHMVFQIQVAKKVGALPITRDYMVDGERVGRK</sequence>
<dbReference type="PANTHER" id="PTHR43667:SF1">
    <property type="entry name" value="CYCLOPROPANE-FATTY-ACYL-PHOSPHOLIPID SYNTHASE"/>
    <property type="match status" value="1"/>
</dbReference>
<feature type="domain" description="DUF7884" evidence="6">
    <location>
        <begin position="3"/>
        <end position="79"/>
    </location>
</feature>
<keyword evidence="2" id="KW-0489">Methyltransferase</keyword>
<dbReference type="OrthoDB" id="9782855at2"/>
<dbReference type="Gene3D" id="3.40.50.150">
    <property type="entry name" value="Vaccinia Virus protein VP39"/>
    <property type="match status" value="1"/>
</dbReference>
<dbReference type="CDD" id="cd02440">
    <property type="entry name" value="AdoMet_MTases"/>
    <property type="match status" value="1"/>
</dbReference>
<organism evidence="7">
    <name type="scientific">Caulobacter sp. (strain K31)</name>
    <dbReference type="NCBI Taxonomy" id="366602"/>
    <lineage>
        <taxon>Bacteria</taxon>
        <taxon>Pseudomonadati</taxon>
        <taxon>Pseudomonadota</taxon>
        <taxon>Alphaproteobacteria</taxon>
        <taxon>Caulobacterales</taxon>
        <taxon>Caulobacteraceae</taxon>
        <taxon>Caulobacter</taxon>
    </lineage>
</organism>
<dbReference type="Pfam" id="PF02353">
    <property type="entry name" value="CMAS"/>
    <property type="match status" value="1"/>
</dbReference>
<accession>B0T1X4</accession>
<dbReference type="GO" id="GO:0008168">
    <property type="term" value="F:methyltransferase activity"/>
    <property type="evidence" value="ECO:0007669"/>
    <property type="project" value="UniProtKB-KW"/>
</dbReference>
<dbReference type="InterPro" id="IPR003333">
    <property type="entry name" value="CMAS"/>
</dbReference>
<dbReference type="eggNOG" id="COG2230">
    <property type="taxonomic scope" value="Bacteria"/>
</dbReference>
<dbReference type="KEGG" id="cak:Caul_4615"/>
<keyword evidence="4" id="KW-0949">S-adenosyl-L-methionine</keyword>
<dbReference type="EMBL" id="CP000927">
    <property type="protein sequence ID" value="ABZ73735.1"/>
    <property type="molecule type" value="Genomic_DNA"/>
</dbReference>
<dbReference type="InterPro" id="IPR050723">
    <property type="entry name" value="CFA/CMAS"/>
</dbReference>